<dbReference type="CDD" id="cd12822">
    <property type="entry name" value="TmCorA-like"/>
    <property type="match status" value="1"/>
</dbReference>
<evidence type="ECO:0000313" key="13">
    <source>
        <dbReference type="EMBL" id="NQV66431.1"/>
    </source>
</evidence>
<evidence type="ECO:0000256" key="4">
    <source>
        <dbReference type="ARBA" id="ARBA00022475"/>
    </source>
</evidence>
<dbReference type="GO" id="GO:0015095">
    <property type="term" value="F:magnesium ion transmembrane transporter activity"/>
    <property type="evidence" value="ECO:0007669"/>
    <property type="project" value="TreeGrafter"/>
</dbReference>
<keyword evidence="9 12" id="KW-0472">Membrane</keyword>
<keyword evidence="3" id="KW-0813">Transport</keyword>
<dbReference type="GO" id="GO:0015087">
    <property type="term" value="F:cobalt ion transmembrane transporter activity"/>
    <property type="evidence" value="ECO:0007669"/>
    <property type="project" value="TreeGrafter"/>
</dbReference>
<feature type="transmembrane region" description="Helical" evidence="12">
    <location>
        <begin position="208"/>
        <end position="228"/>
    </location>
</feature>
<evidence type="ECO:0000256" key="3">
    <source>
        <dbReference type="ARBA" id="ARBA00022448"/>
    </source>
</evidence>
<organism evidence="13 14">
    <name type="scientific">SAR86 cluster bacterium</name>
    <dbReference type="NCBI Taxonomy" id="2030880"/>
    <lineage>
        <taxon>Bacteria</taxon>
        <taxon>Pseudomonadati</taxon>
        <taxon>Pseudomonadota</taxon>
        <taxon>Gammaproteobacteria</taxon>
        <taxon>SAR86 cluster</taxon>
    </lineage>
</organism>
<dbReference type="GO" id="GO:0000287">
    <property type="term" value="F:magnesium ion binding"/>
    <property type="evidence" value="ECO:0007669"/>
    <property type="project" value="TreeGrafter"/>
</dbReference>
<dbReference type="GO" id="GO:0050897">
    <property type="term" value="F:cobalt ion binding"/>
    <property type="evidence" value="ECO:0007669"/>
    <property type="project" value="TreeGrafter"/>
</dbReference>
<evidence type="ECO:0000256" key="11">
    <source>
        <dbReference type="ARBA" id="ARBA00045497"/>
    </source>
</evidence>
<proteinExistence type="inferred from homology"/>
<evidence type="ECO:0000256" key="6">
    <source>
        <dbReference type="ARBA" id="ARBA00022842"/>
    </source>
</evidence>
<evidence type="ECO:0000256" key="12">
    <source>
        <dbReference type="SAM" id="Phobius"/>
    </source>
</evidence>
<dbReference type="PANTHER" id="PTHR46494">
    <property type="entry name" value="CORA FAMILY METAL ION TRANSPORTER (EUROFUNG)"/>
    <property type="match status" value="1"/>
</dbReference>
<dbReference type="PANTHER" id="PTHR46494:SF1">
    <property type="entry name" value="CORA FAMILY METAL ION TRANSPORTER (EUROFUNG)"/>
    <property type="match status" value="1"/>
</dbReference>
<dbReference type="Gene3D" id="1.20.58.340">
    <property type="entry name" value="Magnesium transport protein CorA, transmembrane region"/>
    <property type="match status" value="2"/>
</dbReference>
<comment type="similarity">
    <text evidence="2">Belongs to the CorA metal ion transporter (MIT) (TC 1.A.35) family.</text>
</comment>
<gene>
    <name evidence="13" type="ORF">HQ497_13805</name>
</gene>
<evidence type="ECO:0000313" key="14">
    <source>
        <dbReference type="Proteomes" id="UP000754644"/>
    </source>
</evidence>
<dbReference type="GO" id="GO:0005886">
    <property type="term" value="C:plasma membrane"/>
    <property type="evidence" value="ECO:0007669"/>
    <property type="project" value="UniProtKB-SubCell"/>
</dbReference>
<protein>
    <submittedName>
        <fullName evidence="13">Magnesium transporter CorA family protein</fullName>
    </submittedName>
</protein>
<dbReference type="InterPro" id="IPR045863">
    <property type="entry name" value="CorA_TM1_TM2"/>
</dbReference>
<keyword evidence="8" id="KW-0406">Ion transport</keyword>
<keyword evidence="6" id="KW-0460">Magnesium</keyword>
<evidence type="ECO:0000256" key="7">
    <source>
        <dbReference type="ARBA" id="ARBA00022989"/>
    </source>
</evidence>
<dbReference type="SUPFAM" id="SSF143865">
    <property type="entry name" value="CorA soluble domain-like"/>
    <property type="match status" value="1"/>
</dbReference>
<reference evidence="13" key="1">
    <citation type="submission" date="2020-05" db="EMBL/GenBank/DDBJ databases">
        <title>Sulfur intermediates as new biogeochemical hubs in an aquatic model microbial ecosystem.</title>
        <authorList>
            <person name="Vigneron A."/>
        </authorList>
    </citation>
    <scope>NUCLEOTIDE SEQUENCE</scope>
    <source>
        <strain evidence="13">Bin.250</strain>
    </source>
</reference>
<dbReference type="Pfam" id="PF01544">
    <property type="entry name" value="CorA"/>
    <property type="match status" value="1"/>
</dbReference>
<dbReference type="EMBL" id="JABMOJ010000518">
    <property type="protein sequence ID" value="NQV66431.1"/>
    <property type="molecule type" value="Genomic_DNA"/>
</dbReference>
<comment type="caution">
    <text evidence="13">The sequence shown here is derived from an EMBL/GenBank/DDBJ whole genome shotgun (WGS) entry which is preliminary data.</text>
</comment>
<comment type="function">
    <text evidence="11">Mediates influx of magnesium ions. Alternates between open and closed states. Activated by low cytoplasmic Mg(2+) levels. Inactive when cytoplasmic Mg(2+) levels are high.</text>
</comment>
<keyword evidence="5 12" id="KW-0812">Transmembrane</keyword>
<keyword evidence="7 12" id="KW-1133">Transmembrane helix</keyword>
<sequence length="234" mass="26916">MGINFETIHIAMLVGERFLITRHSNESRSIEQLWALCLSDGRVFHKGLAGLPPRLGRMVVNRYLDLLFNIEANLDTIEQDLLLQDPSNDQLGILTTYKTRLRIMLRTFNYHEQIFNQLRHNKAVTFGDLLEHEFTDTYEQLERAASLANLYYDLSDDLINSSISMASHRLNGIMKVLTIVTAIFVPLGFLAGLYGMNFENIPELHFEYGYYVLLGLMATVAVSLLALFRIKRWL</sequence>
<dbReference type="FunFam" id="1.20.58.340:FF:000004">
    <property type="entry name" value="Magnesium transport protein CorA"/>
    <property type="match status" value="1"/>
</dbReference>
<evidence type="ECO:0000256" key="2">
    <source>
        <dbReference type="ARBA" id="ARBA00009765"/>
    </source>
</evidence>
<dbReference type="Proteomes" id="UP000754644">
    <property type="component" value="Unassembled WGS sequence"/>
</dbReference>
<evidence type="ECO:0000256" key="10">
    <source>
        <dbReference type="ARBA" id="ARBA00034269"/>
    </source>
</evidence>
<evidence type="ECO:0000256" key="9">
    <source>
        <dbReference type="ARBA" id="ARBA00023136"/>
    </source>
</evidence>
<dbReference type="AlphaFoldDB" id="A0A972VZL7"/>
<dbReference type="InterPro" id="IPR045861">
    <property type="entry name" value="CorA_cytoplasmic_dom"/>
</dbReference>
<accession>A0A972VZL7</accession>
<evidence type="ECO:0000256" key="1">
    <source>
        <dbReference type="ARBA" id="ARBA00004651"/>
    </source>
</evidence>
<dbReference type="SUPFAM" id="SSF144083">
    <property type="entry name" value="Magnesium transport protein CorA, transmembrane region"/>
    <property type="match status" value="1"/>
</dbReference>
<keyword evidence="4" id="KW-1003">Cell membrane</keyword>
<feature type="transmembrane region" description="Helical" evidence="12">
    <location>
        <begin position="176"/>
        <end position="196"/>
    </location>
</feature>
<comment type="subcellular location">
    <subcellularLocation>
        <location evidence="1">Cell membrane</location>
        <topology evidence="1">Multi-pass membrane protein</topology>
    </subcellularLocation>
</comment>
<comment type="catalytic activity">
    <reaction evidence="10">
        <text>Mg(2+)(in) = Mg(2+)(out)</text>
        <dbReference type="Rhea" id="RHEA:29827"/>
        <dbReference type="ChEBI" id="CHEBI:18420"/>
    </reaction>
</comment>
<dbReference type="InterPro" id="IPR002523">
    <property type="entry name" value="MgTranspt_CorA/ZnTranspt_ZntB"/>
</dbReference>
<name>A0A972VZL7_9GAMM</name>
<evidence type="ECO:0000256" key="5">
    <source>
        <dbReference type="ARBA" id="ARBA00022692"/>
    </source>
</evidence>
<evidence type="ECO:0000256" key="8">
    <source>
        <dbReference type="ARBA" id="ARBA00023065"/>
    </source>
</evidence>